<evidence type="ECO:0000256" key="4">
    <source>
        <dbReference type="ARBA" id="ARBA00022989"/>
    </source>
</evidence>
<dbReference type="Proteomes" id="UP000439780">
    <property type="component" value="Unassembled WGS sequence"/>
</dbReference>
<comment type="subcellular location">
    <subcellularLocation>
        <location evidence="1">Cell membrane</location>
        <topology evidence="1">Multi-pass membrane protein</topology>
    </subcellularLocation>
</comment>
<dbReference type="PIRSF" id="PIRSF006060">
    <property type="entry name" value="AA_transporter"/>
    <property type="match status" value="1"/>
</dbReference>
<evidence type="ECO:0000313" key="8">
    <source>
        <dbReference type="Proteomes" id="UP000439780"/>
    </source>
</evidence>
<evidence type="ECO:0000256" key="1">
    <source>
        <dbReference type="ARBA" id="ARBA00004651"/>
    </source>
</evidence>
<keyword evidence="3 6" id="KW-0812">Transmembrane</keyword>
<feature type="transmembrane region" description="Helical" evidence="6">
    <location>
        <begin position="351"/>
        <end position="372"/>
    </location>
</feature>
<dbReference type="Gene3D" id="1.20.1740.10">
    <property type="entry name" value="Amino acid/polyamine transporter I"/>
    <property type="match status" value="1"/>
</dbReference>
<dbReference type="AlphaFoldDB" id="A0A845AH43"/>
<proteinExistence type="predicted"/>
<evidence type="ECO:0000313" key="7">
    <source>
        <dbReference type="EMBL" id="MXP28261.1"/>
    </source>
</evidence>
<feature type="transmembrane region" description="Helical" evidence="6">
    <location>
        <begin position="193"/>
        <end position="213"/>
    </location>
</feature>
<dbReference type="GO" id="GO:0005886">
    <property type="term" value="C:plasma membrane"/>
    <property type="evidence" value="ECO:0007669"/>
    <property type="project" value="UniProtKB-SubCell"/>
</dbReference>
<sequence>MGELARPFGFWTTICMVVGSMIGSGIFVLPATLATSGWTGTVSWFVGGIGVVAVAMVLVGLTSAQPEKPSILTICGDSLGLLPGRLIAWSYWVSIWCSAAVVALVGAGYLLRALPAPVSSNWASALGGSAIIAILTAVQLYGVHWAGRVQVMTTGLKILPLAAVIAIIVFVAVTSPASFVISDIPTFEVGKLTPALAIAFFALIGFDSAGIIAERVRDPQRNVVRATLVGLIIVLGVYIVISTGIMLLTPLAELSASDSPLADFASRFLGSKAGVMMALFAGISAVGCLNGTILGSAEVPLGMVRDGQLPGWMARTTARQVPAAALILASTLAIALILLGVTGFGARVFDFMLRLTTASSLWFYAGICLAGLANGIRRGFSLVGLGFCAWLLYGTGIEAGGLGMLLMLVAVPLHFLIGTDRELALKQADIGAKAVAP</sequence>
<dbReference type="InterPro" id="IPR002293">
    <property type="entry name" value="AA/rel_permease1"/>
</dbReference>
<dbReference type="EMBL" id="WTYA01000003">
    <property type="protein sequence ID" value="MXP28261.1"/>
    <property type="molecule type" value="Genomic_DNA"/>
</dbReference>
<dbReference type="InterPro" id="IPR050367">
    <property type="entry name" value="APC_superfamily"/>
</dbReference>
<dbReference type="PANTHER" id="PTHR42770">
    <property type="entry name" value="AMINO ACID TRANSPORTER-RELATED"/>
    <property type="match status" value="1"/>
</dbReference>
<feature type="transmembrane region" description="Helical" evidence="6">
    <location>
        <begin position="122"/>
        <end position="146"/>
    </location>
</feature>
<feature type="transmembrane region" description="Helical" evidence="6">
    <location>
        <begin position="401"/>
        <end position="417"/>
    </location>
</feature>
<evidence type="ECO:0000256" key="6">
    <source>
        <dbReference type="SAM" id="Phobius"/>
    </source>
</evidence>
<feature type="transmembrane region" description="Helical" evidence="6">
    <location>
        <begin position="379"/>
        <end position="395"/>
    </location>
</feature>
<keyword evidence="2" id="KW-1003">Cell membrane</keyword>
<reference evidence="7 8" key="1">
    <citation type="submission" date="2019-12" db="EMBL/GenBank/DDBJ databases">
        <title>Genomic-based taxomic classification of the family Erythrobacteraceae.</title>
        <authorList>
            <person name="Xu L."/>
        </authorList>
    </citation>
    <scope>NUCLEOTIDE SEQUENCE [LARGE SCALE GENOMIC DNA]</scope>
    <source>
        <strain evidence="7 8">KEMB 9005-328</strain>
    </source>
</reference>
<feature type="transmembrane region" description="Helical" evidence="6">
    <location>
        <begin position="323"/>
        <end position="345"/>
    </location>
</feature>
<keyword evidence="5 6" id="KW-0472">Membrane</keyword>
<feature type="transmembrane region" description="Helical" evidence="6">
    <location>
        <begin position="7"/>
        <end position="29"/>
    </location>
</feature>
<comment type="caution">
    <text evidence="7">The sequence shown here is derived from an EMBL/GenBank/DDBJ whole genome shotgun (WGS) entry which is preliminary data.</text>
</comment>
<evidence type="ECO:0000256" key="5">
    <source>
        <dbReference type="ARBA" id="ARBA00023136"/>
    </source>
</evidence>
<feature type="transmembrane region" description="Helical" evidence="6">
    <location>
        <begin position="89"/>
        <end position="110"/>
    </location>
</feature>
<gene>
    <name evidence="7" type="ORF">GRI58_05425</name>
</gene>
<feature type="transmembrane region" description="Helical" evidence="6">
    <location>
        <begin position="268"/>
        <end position="289"/>
    </location>
</feature>
<evidence type="ECO:0000256" key="3">
    <source>
        <dbReference type="ARBA" id="ARBA00022692"/>
    </source>
</evidence>
<evidence type="ECO:0000256" key="2">
    <source>
        <dbReference type="ARBA" id="ARBA00022475"/>
    </source>
</evidence>
<keyword evidence="8" id="KW-1185">Reference proteome</keyword>
<feature type="transmembrane region" description="Helical" evidence="6">
    <location>
        <begin position="158"/>
        <end position="181"/>
    </location>
</feature>
<protein>
    <submittedName>
        <fullName evidence="7">Amino acid permease</fullName>
    </submittedName>
</protein>
<accession>A0A845AH43</accession>
<dbReference type="Pfam" id="PF13520">
    <property type="entry name" value="AA_permease_2"/>
    <property type="match status" value="1"/>
</dbReference>
<keyword evidence="4 6" id="KW-1133">Transmembrane helix</keyword>
<dbReference type="RefSeq" id="WP_160752554.1">
    <property type="nucleotide sequence ID" value="NZ_WTYA01000003.1"/>
</dbReference>
<organism evidence="7 8">
    <name type="scientific">Qipengyuania algicida</name>
    <dbReference type="NCBI Taxonomy" id="1836209"/>
    <lineage>
        <taxon>Bacteria</taxon>
        <taxon>Pseudomonadati</taxon>
        <taxon>Pseudomonadota</taxon>
        <taxon>Alphaproteobacteria</taxon>
        <taxon>Sphingomonadales</taxon>
        <taxon>Erythrobacteraceae</taxon>
        <taxon>Qipengyuania</taxon>
    </lineage>
</organism>
<feature type="transmembrane region" description="Helical" evidence="6">
    <location>
        <begin position="41"/>
        <end position="61"/>
    </location>
</feature>
<name>A0A845AH43_9SPHN</name>
<dbReference type="GO" id="GO:0022857">
    <property type="term" value="F:transmembrane transporter activity"/>
    <property type="evidence" value="ECO:0007669"/>
    <property type="project" value="InterPro"/>
</dbReference>
<feature type="transmembrane region" description="Helical" evidence="6">
    <location>
        <begin position="225"/>
        <end position="248"/>
    </location>
</feature>
<dbReference type="OrthoDB" id="3185104at2"/>
<dbReference type="PANTHER" id="PTHR42770:SF7">
    <property type="entry name" value="MEMBRANE PROTEIN"/>
    <property type="match status" value="1"/>
</dbReference>